<evidence type="ECO:0000256" key="7">
    <source>
        <dbReference type="SAM" id="Phobius"/>
    </source>
</evidence>
<dbReference type="EMBL" id="LCYN01000031">
    <property type="protein sequence ID" value="KKZ93156.1"/>
    <property type="molecule type" value="Genomic_DNA"/>
</dbReference>
<dbReference type="PANTHER" id="PTHR30509">
    <property type="entry name" value="P-HYDROXYBENZOIC ACID EFFLUX PUMP SUBUNIT-RELATED"/>
    <property type="match status" value="1"/>
</dbReference>
<feature type="transmembrane region" description="Helical" evidence="7">
    <location>
        <begin position="21"/>
        <end position="46"/>
    </location>
</feature>
<dbReference type="PATRIC" id="fig|1396.433.peg.5123"/>
<feature type="transmembrane region" description="Helical" evidence="7">
    <location>
        <begin position="126"/>
        <end position="148"/>
    </location>
</feature>
<organism evidence="8 9">
    <name type="scientific">Bacillus wiedmannii</name>
    <dbReference type="NCBI Taxonomy" id="1890302"/>
    <lineage>
        <taxon>Bacteria</taxon>
        <taxon>Bacillati</taxon>
        <taxon>Bacillota</taxon>
        <taxon>Bacilli</taxon>
        <taxon>Bacillales</taxon>
        <taxon>Bacillaceae</taxon>
        <taxon>Bacillus</taxon>
        <taxon>Bacillus cereus group</taxon>
    </lineage>
</organism>
<evidence type="ECO:0000256" key="1">
    <source>
        <dbReference type="ARBA" id="ARBA00004651"/>
    </source>
</evidence>
<dbReference type="PANTHER" id="PTHR30509:SF9">
    <property type="entry name" value="MULTIDRUG RESISTANCE PROTEIN MDTO"/>
    <property type="match status" value="1"/>
</dbReference>
<sequence length="360" mass="41293">MNQVRKWNIVGGRVIKTGIAVFLTVLVCEFFNIPTIFAVITAIVTIEPTATDSIKKGLIRFPASTIGSAYAMTFTFFLGHQALSYALAAMFTIVTCQKLKLHAGTLVATLTAVAMIPITADHYFTAFLIRLATTSTGIIVSTLVNFFIFPPHYLKTISGCTEELFVKTANIMEEWLNALIEGKVITKETTHNLSNLNLSLHKAVQFVQYEQKDWKYHQHTKKEMRSFLAMQKQLYILQQIIYHIDNLARAPIETWDWSQNKKEILQRTVHSVISILRNNCNEIDEEHFKLIDELDKKFWDYKNDLGHCKPNQYHHHFSSESIILFEVLSINDMLEELKQISEKYESENQLNCSAHLNGED</sequence>
<dbReference type="Pfam" id="PF06081">
    <property type="entry name" value="ArAE_1"/>
    <property type="match status" value="1"/>
</dbReference>
<comment type="subcellular location">
    <subcellularLocation>
        <location evidence="1">Cell membrane</location>
        <topology evidence="1">Multi-pass membrane protein</topology>
    </subcellularLocation>
</comment>
<protein>
    <submittedName>
        <fullName evidence="8">Uncharacterized protein</fullName>
    </submittedName>
</protein>
<keyword evidence="4 7" id="KW-0812">Transmembrane</keyword>
<proteinExistence type="inferred from homology"/>
<dbReference type="InterPro" id="IPR010343">
    <property type="entry name" value="ArAE_1"/>
</dbReference>
<evidence type="ECO:0000256" key="5">
    <source>
        <dbReference type="ARBA" id="ARBA00022989"/>
    </source>
</evidence>
<reference evidence="8 9" key="1">
    <citation type="journal article" date="2015" name="Genome Announc.">
        <title>Next-Generation Whole-Genome Sequencing of Eight Strains of Bacillus cereus, Isolated from Food.</title>
        <authorList>
            <person name="Krawczyk A.O."/>
            <person name="de Jong A."/>
            <person name="Eijlander R.T."/>
            <person name="Berendsen E.M."/>
            <person name="Holsappel S."/>
            <person name="Wells-Bennik M.H."/>
            <person name="Kuipers O.P."/>
        </authorList>
    </citation>
    <scope>NUCLEOTIDE SEQUENCE [LARGE SCALE GENOMIC DNA]</scope>
    <source>
        <strain evidence="8 9">B4147</strain>
    </source>
</reference>
<evidence type="ECO:0000256" key="6">
    <source>
        <dbReference type="ARBA" id="ARBA00023136"/>
    </source>
</evidence>
<reference evidence="9" key="2">
    <citation type="submission" date="2015-04" db="EMBL/GenBank/DDBJ databases">
        <title>Draft Genome Sequences of Eight Spore-Forming Food Isolates of Bacillus cereus Genome sequencing.</title>
        <authorList>
            <person name="Krawcyk A.O."/>
            <person name="de Jong A."/>
            <person name="Eijlander R.T."/>
            <person name="Berendsen E.M."/>
            <person name="Holsappel S."/>
            <person name="Wells-Bennik M."/>
            <person name="Kuipers O.P."/>
        </authorList>
    </citation>
    <scope>NUCLEOTIDE SEQUENCE [LARGE SCALE GENOMIC DNA]</scope>
    <source>
        <strain evidence="9">B4147</strain>
    </source>
</reference>
<keyword evidence="6 7" id="KW-0472">Membrane</keyword>
<name>A0A0G8C232_9BACI</name>
<evidence type="ECO:0000256" key="3">
    <source>
        <dbReference type="ARBA" id="ARBA00022475"/>
    </source>
</evidence>
<accession>A0A0G8C232</accession>
<feature type="transmembrane region" description="Helical" evidence="7">
    <location>
        <begin position="101"/>
        <end position="120"/>
    </location>
</feature>
<comment type="caution">
    <text evidence="8">The sequence shown here is derived from an EMBL/GenBank/DDBJ whole genome shotgun (WGS) entry which is preliminary data.</text>
</comment>
<comment type="similarity">
    <text evidence="2">Belongs to the UPF0421 family.</text>
</comment>
<feature type="transmembrane region" description="Helical" evidence="7">
    <location>
        <begin position="66"/>
        <end position="94"/>
    </location>
</feature>
<evidence type="ECO:0000256" key="4">
    <source>
        <dbReference type="ARBA" id="ARBA00022692"/>
    </source>
</evidence>
<dbReference type="GO" id="GO:0005886">
    <property type="term" value="C:plasma membrane"/>
    <property type="evidence" value="ECO:0007669"/>
    <property type="project" value="UniProtKB-SubCell"/>
</dbReference>
<dbReference type="AlphaFoldDB" id="A0A0G8C232"/>
<evidence type="ECO:0000313" key="9">
    <source>
        <dbReference type="Proteomes" id="UP000035350"/>
    </source>
</evidence>
<dbReference type="RefSeq" id="WP_046959607.1">
    <property type="nucleotide sequence ID" value="NZ_LCYN01000031.1"/>
</dbReference>
<evidence type="ECO:0000256" key="2">
    <source>
        <dbReference type="ARBA" id="ARBA00006544"/>
    </source>
</evidence>
<keyword evidence="5 7" id="KW-1133">Transmembrane helix</keyword>
<gene>
    <name evidence="8" type="ORF">B4147_2392</name>
</gene>
<keyword evidence="3" id="KW-1003">Cell membrane</keyword>
<dbReference type="Proteomes" id="UP000035350">
    <property type="component" value="Unassembled WGS sequence"/>
</dbReference>
<evidence type="ECO:0000313" key="8">
    <source>
        <dbReference type="EMBL" id="KKZ93156.1"/>
    </source>
</evidence>